<proteinExistence type="predicted"/>
<organism evidence="2 3">
    <name type="scientific">Bacillus carboniphilus</name>
    <dbReference type="NCBI Taxonomy" id="86663"/>
    <lineage>
        <taxon>Bacteria</taxon>
        <taxon>Bacillati</taxon>
        <taxon>Bacillota</taxon>
        <taxon>Bacilli</taxon>
        <taxon>Bacillales</taxon>
        <taxon>Bacillaceae</taxon>
        <taxon>Bacillus</taxon>
    </lineage>
</organism>
<comment type="caution">
    <text evidence="2">The sequence shown here is derived from an EMBL/GenBank/DDBJ whole genome shotgun (WGS) entry which is preliminary data.</text>
</comment>
<dbReference type="PANTHER" id="PTHR21015:SF22">
    <property type="entry name" value="GLYCOSYLTRANSFERASE"/>
    <property type="match status" value="1"/>
</dbReference>
<dbReference type="PANTHER" id="PTHR21015">
    <property type="entry name" value="UDP-N-ACETYLGLUCOSAMINE--N-ACETYLMURAMYL-(PENTAPEPTIDE) PYROPHOSPHORYL-UNDECAPRENOL N-ACETYLGLUCOSAMINE TRANSFERASE 1"/>
    <property type="match status" value="1"/>
</dbReference>
<evidence type="ECO:0000313" key="2">
    <source>
        <dbReference type="EMBL" id="GAA0318730.1"/>
    </source>
</evidence>
<dbReference type="SUPFAM" id="SSF53756">
    <property type="entry name" value="UDP-Glycosyltransferase/glycogen phosphorylase"/>
    <property type="match status" value="1"/>
</dbReference>
<dbReference type="NCBIfam" id="TIGR03590">
    <property type="entry name" value="PseG"/>
    <property type="match status" value="1"/>
</dbReference>
<reference evidence="2 3" key="1">
    <citation type="journal article" date="2019" name="Int. J. Syst. Evol. Microbiol.">
        <title>The Global Catalogue of Microorganisms (GCM) 10K type strain sequencing project: providing services to taxonomists for standard genome sequencing and annotation.</title>
        <authorList>
            <consortium name="The Broad Institute Genomics Platform"/>
            <consortium name="The Broad Institute Genome Sequencing Center for Infectious Disease"/>
            <person name="Wu L."/>
            <person name="Ma J."/>
        </authorList>
    </citation>
    <scope>NUCLEOTIDE SEQUENCE [LARGE SCALE GENOMIC DNA]</scope>
    <source>
        <strain evidence="2 3">JCM 9731</strain>
    </source>
</reference>
<evidence type="ECO:0000256" key="1">
    <source>
        <dbReference type="ARBA" id="ARBA00023136"/>
    </source>
</evidence>
<evidence type="ECO:0000313" key="3">
    <source>
        <dbReference type="Proteomes" id="UP001500782"/>
    </source>
</evidence>
<sequence>MRVLILTEGGSQIGLGHISRCSSLYDEIEGRGITVEFLIYGDISEYEIIRNRKYKVVNWLSEDFLTKYIKQNDYCIVDSYLANKGLFRDISKLAKKALYIDDNGRIIYPKGIIVNPSLSTEAVKYPKNDTNCYLLGPKYIILRNPFIQVKREYINSQVKEVLITLGGSDINNLTPGILKHLYRQNSDIIFNVVIGPAFKNMVELKSFNPKNIRFYENASAVEMKSIMLKSDLAITAVGQTIYELIATQTPFIPIKIIENQSNNVAGLKEFNLVKKVLDSKDIDLLQKIENEFNKLLCKNRRAEIVNMYNGVIDGLGSRRLIDILVDGKEVE</sequence>
<dbReference type="RefSeq" id="WP_343796348.1">
    <property type="nucleotide sequence ID" value="NZ_BAAADJ010000005.1"/>
</dbReference>
<gene>
    <name evidence="2" type="ORF">GCM10008967_06630</name>
</gene>
<protein>
    <recommendedName>
        <fullName evidence="4">UDP-2,4-diacetamido-2,4, 6-trideoxy-beta-L-altropyranose hydrolase</fullName>
    </recommendedName>
</protein>
<keyword evidence="3" id="KW-1185">Reference proteome</keyword>
<accession>A0ABN0VW51</accession>
<evidence type="ECO:0008006" key="4">
    <source>
        <dbReference type="Google" id="ProtNLM"/>
    </source>
</evidence>
<dbReference type="Proteomes" id="UP001500782">
    <property type="component" value="Unassembled WGS sequence"/>
</dbReference>
<dbReference type="InterPro" id="IPR020023">
    <property type="entry name" value="PseG"/>
</dbReference>
<keyword evidence="1" id="KW-0472">Membrane</keyword>
<dbReference type="EMBL" id="BAAADJ010000005">
    <property type="protein sequence ID" value="GAA0318730.1"/>
    <property type="molecule type" value="Genomic_DNA"/>
</dbReference>
<name>A0ABN0VW51_9BACI</name>
<dbReference type="Gene3D" id="3.40.50.11190">
    <property type="match status" value="1"/>
</dbReference>
<dbReference type="Gene3D" id="3.40.50.2000">
    <property type="entry name" value="Glycogen Phosphorylase B"/>
    <property type="match status" value="1"/>
</dbReference>